<evidence type="ECO:0000256" key="3">
    <source>
        <dbReference type="ARBA" id="ARBA00023082"/>
    </source>
</evidence>
<evidence type="ECO:0000256" key="2">
    <source>
        <dbReference type="ARBA" id="ARBA00023015"/>
    </source>
</evidence>
<evidence type="ECO:0000256" key="6">
    <source>
        <dbReference type="SAM" id="MobiDB-lite"/>
    </source>
</evidence>
<reference evidence="8 9" key="1">
    <citation type="journal article" date="2023" name="Nat. Commun.">
        <title>Origin of minicircular mitochondrial genomes in red algae.</title>
        <authorList>
            <person name="Lee Y."/>
            <person name="Cho C.H."/>
            <person name="Lee Y.M."/>
            <person name="Park S.I."/>
            <person name="Yang J.H."/>
            <person name="West J.A."/>
            <person name="Bhattacharya D."/>
            <person name="Yoon H.S."/>
        </authorList>
    </citation>
    <scope>NUCLEOTIDE SEQUENCE [LARGE SCALE GENOMIC DNA]</scope>
    <source>
        <strain evidence="8 9">CCMP1338</strain>
        <tissue evidence="8">Whole cell</tissue>
    </source>
</reference>
<comment type="similarity">
    <text evidence="1">Belongs to the sigma-70 factor family.</text>
</comment>
<dbReference type="SUPFAM" id="SSF88946">
    <property type="entry name" value="Sigma2 domain of RNA polymerase sigma factors"/>
    <property type="match status" value="1"/>
</dbReference>
<dbReference type="InterPro" id="IPR050239">
    <property type="entry name" value="Sigma-70_RNA_pol_init_factors"/>
</dbReference>
<dbReference type="InterPro" id="IPR007624">
    <property type="entry name" value="RNA_pol_sigma70_r3"/>
</dbReference>
<proteinExistence type="inferred from homology"/>
<accession>A0AAV8UQ38</accession>
<feature type="domain" description="RNA polymerase sigma-70" evidence="7">
    <location>
        <begin position="235"/>
        <end position="248"/>
    </location>
</feature>
<dbReference type="InterPro" id="IPR013325">
    <property type="entry name" value="RNA_pol_sigma_r2"/>
</dbReference>
<dbReference type="InterPro" id="IPR007630">
    <property type="entry name" value="RNA_pol_sigma70_r4"/>
</dbReference>
<dbReference type="NCBIfam" id="TIGR02937">
    <property type="entry name" value="sigma70-ECF"/>
    <property type="match status" value="1"/>
</dbReference>
<dbReference type="InterPro" id="IPR036388">
    <property type="entry name" value="WH-like_DNA-bd_sf"/>
</dbReference>
<sequence>MEEVLGFVGGIHGGRWSGVEVGKVSASVATCVLREASVGKKVNKVGKRPRPGVRKVDKGVGKQEVGVDTGQLIDFSKLEDIDGWASDGLGVGEEEKKESKTTAQGTKKQSRRRKDSEKQAETPVFYRDSLKSYMSEIRRVDILKRSEEVDLARKIQACVKLEDCKARLQVSLGRNPTFKEWADDAKLDVKELNGIIISGTSAKQALVSANLRLVHSVVNKSSRSHGLKDASQRQDLMQEGVFGLMRAAEKYDADKGFRFSTYATYWVMSFTSRALQTIDRPVKVPTRVMDSYMKMKKLHREYVKAHRSEPSEKELAKLVGVTAPKLRTIIESVNQKTISTDLHISGEAEGATIGDLLEDDSDIDENLVEDMFRKDFDRALKKYLNPRERAAIRLRYGLDDGGERTLKQISKVLKVSAERTRQIIFGAIVKLRNQNVLSDLREYVPDVKDVDPEI</sequence>
<dbReference type="Pfam" id="PF00140">
    <property type="entry name" value="Sigma70_r1_2"/>
    <property type="match status" value="1"/>
</dbReference>
<organism evidence="8 9">
    <name type="scientific">Rhodosorus marinus</name>
    <dbReference type="NCBI Taxonomy" id="101924"/>
    <lineage>
        <taxon>Eukaryota</taxon>
        <taxon>Rhodophyta</taxon>
        <taxon>Stylonematophyceae</taxon>
        <taxon>Stylonematales</taxon>
        <taxon>Stylonemataceae</taxon>
        <taxon>Rhodosorus</taxon>
    </lineage>
</organism>
<dbReference type="InterPro" id="IPR000943">
    <property type="entry name" value="RNA_pol_sigma70"/>
</dbReference>
<comment type="caution">
    <text evidence="8">The sequence shown here is derived from an EMBL/GenBank/DDBJ whole genome shotgun (WGS) entry which is preliminary data.</text>
</comment>
<dbReference type="CDD" id="cd06171">
    <property type="entry name" value="Sigma70_r4"/>
    <property type="match status" value="1"/>
</dbReference>
<dbReference type="GO" id="GO:0016987">
    <property type="term" value="F:sigma factor activity"/>
    <property type="evidence" value="ECO:0007669"/>
    <property type="project" value="UniProtKB-KW"/>
</dbReference>
<keyword evidence="3" id="KW-0731">Sigma factor</keyword>
<dbReference type="Proteomes" id="UP001157974">
    <property type="component" value="Unassembled WGS sequence"/>
</dbReference>
<keyword evidence="9" id="KW-1185">Reference proteome</keyword>
<dbReference type="PANTHER" id="PTHR30603:SF47">
    <property type="entry name" value="RNA POLYMERASE SIGMA FACTOR SIGD, CHLOROPLASTIC"/>
    <property type="match status" value="1"/>
</dbReference>
<keyword evidence="5" id="KW-0804">Transcription</keyword>
<keyword evidence="2" id="KW-0805">Transcription regulation</keyword>
<dbReference type="Pfam" id="PF04542">
    <property type="entry name" value="Sigma70_r2"/>
    <property type="match status" value="1"/>
</dbReference>
<dbReference type="Gene3D" id="1.10.10.10">
    <property type="entry name" value="Winged helix-like DNA-binding domain superfamily/Winged helix DNA-binding domain"/>
    <property type="match status" value="2"/>
</dbReference>
<dbReference type="InterPro" id="IPR013324">
    <property type="entry name" value="RNA_pol_sigma_r3/r4-like"/>
</dbReference>
<dbReference type="InterPro" id="IPR009042">
    <property type="entry name" value="RNA_pol_sigma70_r1_2"/>
</dbReference>
<feature type="region of interest" description="Disordered" evidence="6">
    <location>
        <begin position="89"/>
        <end position="121"/>
    </location>
</feature>
<dbReference type="Gene3D" id="1.20.120.1810">
    <property type="match status" value="1"/>
</dbReference>
<evidence type="ECO:0000256" key="4">
    <source>
        <dbReference type="ARBA" id="ARBA00023125"/>
    </source>
</evidence>
<dbReference type="PANTHER" id="PTHR30603">
    <property type="entry name" value="RNA POLYMERASE SIGMA FACTOR RPO"/>
    <property type="match status" value="1"/>
</dbReference>
<gene>
    <name evidence="8" type="ORF">NDN08_004530</name>
</gene>
<protein>
    <recommendedName>
        <fullName evidence="7">RNA polymerase sigma-70 domain-containing protein</fullName>
    </recommendedName>
</protein>
<dbReference type="AlphaFoldDB" id="A0AAV8UQ38"/>
<evidence type="ECO:0000313" key="8">
    <source>
        <dbReference type="EMBL" id="KAJ8903422.1"/>
    </source>
</evidence>
<dbReference type="Pfam" id="PF04545">
    <property type="entry name" value="Sigma70_r4"/>
    <property type="match status" value="1"/>
</dbReference>
<dbReference type="SUPFAM" id="SSF88659">
    <property type="entry name" value="Sigma3 and sigma4 domains of RNA polymerase sigma factors"/>
    <property type="match status" value="2"/>
</dbReference>
<evidence type="ECO:0000256" key="5">
    <source>
        <dbReference type="ARBA" id="ARBA00023163"/>
    </source>
</evidence>
<dbReference type="EMBL" id="JAMWBK010000007">
    <property type="protein sequence ID" value="KAJ8903422.1"/>
    <property type="molecule type" value="Genomic_DNA"/>
</dbReference>
<dbReference type="InterPro" id="IPR014284">
    <property type="entry name" value="RNA_pol_sigma-70_dom"/>
</dbReference>
<dbReference type="Pfam" id="PF04539">
    <property type="entry name" value="Sigma70_r3"/>
    <property type="match status" value="1"/>
</dbReference>
<dbReference type="InterPro" id="IPR007627">
    <property type="entry name" value="RNA_pol_sigma70_r2"/>
</dbReference>
<evidence type="ECO:0000256" key="1">
    <source>
        <dbReference type="ARBA" id="ARBA00007788"/>
    </source>
</evidence>
<evidence type="ECO:0000259" key="7">
    <source>
        <dbReference type="PROSITE" id="PS00715"/>
    </source>
</evidence>
<dbReference type="GO" id="GO:0003677">
    <property type="term" value="F:DNA binding"/>
    <property type="evidence" value="ECO:0007669"/>
    <property type="project" value="UniProtKB-KW"/>
</dbReference>
<dbReference type="GO" id="GO:0006352">
    <property type="term" value="P:DNA-templated transcription initiation"/>
    <property type="evidence" value="ECO:0007669"/>
    <property type="project" value="InterPro"/>
</dbReference>
<dbReference type="PROSITE" id="PS00715">
    <property type="entry name" value="SIGMA70_1"/>
    <property type="match status" value="1"/>
</dbReference>
<evidence type="ECO:0000313" key="9">
    <source>
        <dbReference type="Proteomes" id="UP001157974"/>
    </source>
</evidence>
<dbReference type="PRINTS" id="PR00046">
    <property type="entry name" value="SIGMA70FCT"/>
</dbReference>
<name>A0AAV8UQ38_9RHOD</name>
<keyword evidence="4" id="KW-0238">DNA-binding</keyword>